<keyword evidence="4" id="KW-1185">Reference proteome</keyword>
<dbReference type="InterPro" id="IPR018789">
    <property type="entry name" value="Flo11"/>
</dbReference>
<accession>A0A1E3PCN2</accession>
<reference evidence="3 4" key="1">
    <citation type="journal article" date="2016" name="Proc. Natl. Acad. Sci. U.S.A.">
        <title>Comparative genomics of biotechnologically important yeasts.</title>
        <authorList>
            <person name="Riley R."/>
            <person name="Haridas S."/>
            <person name="Wolfe K.H."/>
            <person name="Lopes M.R."/>
            <person name="Hittinger C.T."/>
            <person name="Goeker M."/>
            <person name="Salamov A.A."/>
            <person name="Wisecaver J.H."/>
            <person name="Long T.M."/>
            <person name="Calvey C.H."/>
            <person name="Aerts A.L."/>
            <person name="Barry K.W."/>
            <person name="Choi C."/>
            <person name="Clum A."/>
            <person name="Coughlan A.Y."/>
            <person name="Deshpande S."/>
            <person name="Douglass A.P."/>
            <person name="Hanson S.J."/>
            <person name="Klenk H.-P."/>
            <person name="LaButti K.M."/>
            <person name="Lapidus A."/>
            <person name="Lindquist E.A."/>
            <person name="Lipzen A.M."/>
            <person name="Meier-Kolthoff J.P."/>
            <person name="Ohm R.A."/>
            <person name="Otillar R.P."/>
            <person name="Pangilinan J.L."/>
            <person name="Peng Y."/>
            <person name="Rokas A."/>
            <person name="Rosa C.A."/>
            <person name="Scheuner C."/>
            <person name="Sibirny A.A."/>
            <person name="Slot J.C."/>
            <person name="Stielow J.B."/>
            <person name="Sun H."/>
            <person name="Kurtzman C.P."/>
            <person name="Blackwell M."/>
            <person name="Grigoriev I.V."/>
            <person name="Jeffries T.W."/>
        </authorList>
    </citation>
    <scope>NUCLEOTIDE SEQUENCE [LARGE SCALE GENOMIC DNA]</scope>
    <source>
        <strain evidence="3 4">DSM 6958</strain>
    </source>
</reference>
<evidence type="ECO:0000259" key="2">
    <source>
        <dbReference type="PROSITE" id="PS51824"/>
    </source>
</evidence>
<gene>
    <name evidence="3" type="ORF">NADFUDRAFT_44082</name>
</gene>
<dbReference type="EMBL" id="KV454415">
    <property type="protein sequence ID" value="ODQ63166.1"/>
    <property type="molecule type" value="Genomic_DNA"/>
</dbReference>
<protein>
    <recommendedName>
        <fullName evidence="2">Flo11 domain-containing protein</fullName>
    </recommendedName>
</protein>
<dbReference type="STRING" id="857566.A0A1E3PCN2"/>
<feature type="signal peptide" evidence="1">
    <location>
        <begin position="1"/>
        <end position="25"/>
    </location>
</feature>
<evidence type="ECO:0000313" key="4">
    <source>
        <dbReference type="Proteomes" id="UP000095009"/>
    </source>
</evidence>
<feature type="domain" description="Flo11" evidence="2">
    <location>
        <begin position="18"/>
        <end position="169"/>
    </location>
</feature>
<dbReference type="Pfam" id="PF10182">
    <property type="entry name" value="Flo11"/>
    <property type="match status" value="1"/>
</dbReference>
<organism evidence="3 4">
    <name type="scientific">Nadsonia fulvescens var. elongata DSM 6958</name>
    <dbReference type="NCBI Taxonomy" id="857566"/>
    <lineage>
        <taxon>Eukaryota</taxon>
        <taxon>Fungi</taxon>
        <taxon>Dikarya</taxon>
        <taxon>Ascomycota</taxon>
        <taxon>Saccharomycotina</taxon>
        <taxon>Dipodascomycetes</taxon>
        <taxon>Dipodascales</taxon>
        <taxon>Dipodascales incertae sedis</taxon>
        <taxon>Nadsonia</taxon>
    </lineage>
</organism>
<proteinExistence type="predicted"/>
<name>A0A1E3PCN2_9ASCO</name>
<keyword evidence="1" id="KW-0732">Signal</keyword>
<feature type="chain" id="PRO_5009133791" description="Flo11 domain-containing protein" evidence="1">
    <location>
        <begin position="26"/>
        <end position="230"/>
    </location>
</feature>
<sequence>MVSTKFLASLYTTASLMAVADACHATPYDKCDQSVSFSKGCPPGTIKAIGADQVSGSTWKVTYHVKINTALTNDNLHELKLLTPYQKVLYSSHISPPGKDNSKNWMDFTYVEQVTATLNDGVWCAPSTQFQYDWKKGAANSYHYRTGCDSDAVSPQQCWDAEWVTQRPTAKVQTPTTQANTKTCVKTTKNTAQANTKTCIKTTTPVQANTKTCVKTTTPVQANTKTYYLY</sequence>
<dbReference type="AlphaFoldDB" id="A0A1E3PCN2"/>
<dbReference type="Proteomes" id="UP000095009">
    <property type="component" value="Unassembled WGS sequence"/>
</dbReference>
<evidence type="ECO:0000256" key="1">
    <source>
        <dbReference type="SAM" id="SignalP"/>
    </source>
</evidence>
<dbReference type="PROSITE" id="PS51824">
    <property type="entry name" value="FLO11"/>
    <property type="match status" value="1"/>
</dbReference>
<evidence type="ECO:0000313" key="3">
    <source>
        <dbReference type="EMBL" id="ODQ63166.1"/>
    </source>
</evidence>